<proteinExistence type="predicted"/>
<feature type="region of interest" description="Disordered" evidence="1">
    <location>
        <begin position="234"/>
        <end position="254"/>
    </location>
</feature>
<accession>A0A921R9H5</accession>
<evidence type="ECO:0000256" key="1">
    <source>
        <dbReference type="SAM" id="MobiDB-lite"/>
    </source>
</evidence>
<feature type="region of interest" description="Disordered" evidence="1">
    <location>
        <begin position="25"/>
        <end position="58"/>
    </location>
</feature>
<keyword evidence="2" id="KW-0732">Signal</keyword>
<gene>
    <name evidence="3" type="ORF">BDA96_03G022400</name>
</gene>
<dbReference type="AlphaFoldDB" id="A0A921R9H5"/>
<organism evidence="3 4">
    <name type="scientific">Sorghum bicolor</name>
    <name type="common">Sorghum</name>
    <name type="synonym">Sorghum vulgare</name>
    <dbReference type="NCBI Taxonomy" id="4558"/>
    <lineage>
        <taxon>Eukaryota</taxon>
        <taxon>Viridiplantae</taxon>
        <taxon>Streptophyta</taxon>
        <taxon>Embryophyta</taxon>
        <taxon>Tracheophyta</taxon>
        <taxon>Spermatophyta</taxon>
        <taxon>Magnoliopsida</taxon>
        <taxon>Liliopsida</taxon>
        <taxon>Poales</taxon>
        <taxon>Poaceae</taxon>
        <taxon>PACMAD clade</taxon>
        <taxon>Panicoideae</taxon>
        <taxon>Andropogonodae</taxon>
        <taxon>Andropogoneae</taxon>
        <taxon>Sorghinae</taxon>
        <taxon>Sorghum</taxon>
    </lineage>
</organism>
<dbReference type="EMBL" id="CM027682">
    <property type="protein sequence ID" value="KAG0535955.1"/>
    <property type="molecule type" value="Genomic_DNA"/>
</dbReference>
<evidence type="ECO:0000313" key="3">
    <source>
        <dbReference type="EMBL" id="KAG0535955.1"/>
    </source>
</evidence>
<feature type="signal peptide" evidence="2">
    <location>
        <begin position="1"/>
        <end position="19"/>
    </location>
</feature>
<reference evidence="3" key="1">
    <citation type="journal article" date="2019" name="BMC Genomics">
        <title>A new reference genome for Sorghum bicolor reveals high levels of sequence similarity between sweet and grain genotypes: implications for the genetics of sugar metabolism.</title>
        <authorList>
            <person name="Cooper E.A."/>
            <person name="Brenton Z.W."/>
            <person name="Flinn B.S."/>
            <person name="Jenkins J."/>
            <person name="Shu S."/>
            <person name="Flowers D."/>
            <person name="Luo F."/>
            <person name="Wang Y."/>
            <person name="Xia P."/>
            <person name="Barry K."/>
            <person name="Daum C."/>
            <person name="Lipzen A."/>
            <person name="Yoshinaga Y."/>
            <person name="Schmutz J."/>
            <person name="Saski C."/>
            <person name="Vermerris W."/>
            <person name="Kresovich S."/>
        </authorList>
    </citation>
    <scope>NUCLEOTIDE SEQUENCE</scope>
</reference>
<feature type="compositionally biased region" description="Low complexity" evidence="1">
    <location>
        <begin position="235"/>
        <end position="245"/>
    </location>
</feature>
<evidence type="ECO:0008006" key="5">
    <source>
        <dbReference type="Google" id="ProtNLM"/>
    </source>
</evidence>
<sequence length="254" mass="27314">MRLFVMHAWARLFPLQTTAKILCRSEGQRHEGRSSDKNGDRVIGRRKGGSWASGGSPMVELQHSSDEAWLMVTGRGRCHSTTRREHDVKSRTSSFLVRSRTEKRMNDDAEPLSAVRDAEVVEAGSGLGDEGERGRVGLTTGLVRGVAAAVATARRRRLRGVVSAVEARAPSSRALGGAVGARRGNGGCGAAWEQRSCGGRWGLEEESGGGWFFIGVEARASIANGGWPRRPYPLSTRRASASRSRCGADVEVGQ</sequence>
<feature type="compositionally biased region" description="Basic and acidic residues" evidence="1">
    <location>
        <begin position="26"/>
        <end position="43"/>
    </location>
</feature>
<evidence type="ECO:0000313" key="4">
    <source>
        <dbReference type="Proteomes" id="UP000807115"/>
    </source>
</evidence>
<dbReference type="Proteomes" id="UP000807115">
    <property type="component" value="Chromosome 3"/>
</dbReference>
<name>A0A921R9H5_SORBI</name>
<protein>
    <recommendedName>
        <fullName evidence="5">DUF834 domain-containing protein</fullName>
    </recommendedName>
</protein>
<feature type="chain" id="PRO_5037019432" description="DUF834 domain-containing protein" evidence="2">
    <location>
        <begin position="20"/>
        <end position="254"/>
    </location>
</feature>
<comment type="caution">
    <text evidence="3">The sequence shown here is derived from an EMBL/GenBank/DDBJ whole genome shotgun (WGS) entry which is preliminary data.</text>
</comment>
<feature type="region of interest" description="Disordered" evidence="1">
    <location>
        <begin position="79"/>
        <end position="109"/>
    </location>
</feature>
<reference evidence="3" key="2">
    <citation type="submission" date="2020-10" db="EMBL/GenBank/DDBJ databases">
        <authorList>
            <person name="Cooper E.A."/>
            <person name="Brenton Z.W."/>
            <person name="Flinn B.S."/>
            <person name="Jenkins J."/>
            <person name="Shu S."/>
            <person name="Flowers D."/>
            <person name="Luo F."/>
            <person name="Wang Y."/>
            <person name="Xia P."/>
            <person name="Barry K."/>
            <person name="Daum C."/>
            <person name="Lipzen A."/>
            <person name="Yoshinaga Y."/>
            <person name="Schmutz J."/>
            <person name="Saski C."/>
            <person name="Vermerris W."/>
            <person name="Kresovich S."/>
        </authorList>
    </citation>
    <scope>NUCLEOTIDE SEQUENCE</scope>
</reference>
<evidence type="ECO:0000256" key="2">
    <source>
        <dbReference type="SAM" id="SignalP"/>
    </source>
</evidence>